<comment type="caution">
    <text evidence="6">The sequence shown here is derived from an EMBL/GenBank/DDBJ whole genome shotgun (WGS) entry which is preliminary data.</text>
</comment>
<dbReference type="EMBL" id="VXIV02001497">
    <property type="protein sequence ID" value="KAF6032541.1"/>
    <property type="molecule type" value="Genomic_DNA"/>
</dbReference>
<dbReference type="InterPro" id="IPR001608">
    <property type="entry name" value="Ala_racemase_N"/>
</dbReference>
<dbReference type="InterPro" id="IPR029066">
    <property type="entry name" value="PLP-binding_barrel"/>
</dbReference>
<gene>
    <name evidence="6" type="ORF">EB796_009142</name>
</gene>
<evidence type="ECO:0000313" key="7">
    <source>
        <dbReference type="Proteomes" id="UP000593567"/>
    </source>
</evidence>
<comment type="function">
    <text evidence="2">Pyridoxal 5'-phosphate (PLP)-binding protein, which may be involved in intracellular homeostatic regulation of pyridoxal 5'-phosphate (PLP), the active form of vitamin B6.</text>
</comment>
<dbReference type="GO" id="GO:0030170">
    <property type="term" value="F:pyridoxal phosphate binding"/>
    <property type="evidence" value="ECO:0007669"/>
    <property type="project" value="UniProtKB-UniRule"/>
</dbReference>
<comment type="cofactor">
    <cofactor evidence="3">
        <name>pyridoxal 5'-phosphate</name>
        <dbReference type="ChEBI" id="CHEBI:597326"/>
    </cofactor>
</comment>
<evidence type="ECO:0000313" key="6">
    <source>
        <dbReference type="EMBL" id="KAF6032541.1"/>
    </source>
</evidence>
<dbReference type="PROSITE" id="PS01211">
    <property type="entry name" value="UPF0001"/>
    <property type="match status" value="1"/>
</dbReference>
<keyword evidence="7" id="KW-1185">Reference proteome</keyword>
<comment type="similarity">
    <text evidence="2 4">Belongs to the pyridoxal phosphate-binding protein YggS/PROSC family.</text>
</comment>
<dbReference type="CDD" id="cd06822">
    <property type="entry name" value="PLPDE_III_YBL036c_euk"/>
    <property type="match status" value="1"/>
</dbReference>
<dbReference type="PANTHER" id="PTHR10146">
    <property type="entry name" value="PROLINE SYNTHETASE CO-TRANSCRIBED BACTERIAL HOMOLOG PROTEIN"/>
    <property type="match status" value="1"/>
</dbReference>
<evidence type="ECO:0000256" key="1">
    <source>
        <dbReference type="ARBA" id="ARBA00022898"/>
    </source>
</evidence>
<evidence type="ECO:0000259" key="5">
    <source>
        <dbReference type="Pfam" id="PF01168"/>
    </source>
</evidence>
<protein>
    <recommendedName>
        <fullName evidence="2">Pyridoxal phosphate homeostasis protein</fullName>
        <shortName evidence="2">PLP homeostasis protein</shortName>
    </recommendedName>
</protein>
<evidence type="ECO:0000256" key="3">
    <source>
        <dbReference type="PIRSR" id="PIRSR004848-1"/>
    </source>
</evidence>
<dbReference type="FunFam" id="3.20.20.10:FF:000007">
    <property type="entry name" value="Pyridoxal phosphate homeostasis protein"/>
    <property type="match status" value="1"/>
</dbReference>
<evidence type="ECO:0000256" key="2">
    <source>
        <dbReference type="HAMAP-Rule" id="MF_03225"/>
    </source>
</evidence>
<sequence>MSGGICKFLKRVMSTASSNSNLVENLSSVKDRVASSAAKRTSKDNLTLLPRLVCVGKTKPASDIQLVYDAGQRHFGENYVNEIVEKSHDLQETCPDIKWHFIGRLQSNKVGKLLGCPNLSLIETIDSEKLADRVDKLWVSSERYSGTPLNVMVQINTSNEEQKSGVSTEKALDLVEHVMVKCENLHFTGVMTIGSFSHDYSTGPNPDFLTLLQCKEKVMEKFSLSSDDVEVSMGMSNDFEHAIELGSTNVRVGSTIFGAREYASKPS</sequence>
<dbReference type="NCBIfam" id="TIGR00044">
    <property type="entry name" value="YggS family pyridoxal phosphate-dependent enzyme"/>
    <property type="match status" value="1"/>
</dbReference>
<feature type="domain" description="Alanine racemase N-terminal" evidence="5">
    <location>
        <begin position="62"/>
        <end position="260"/>
    </location>
</feature>
<evidence type="ECO:0000256" key="4">
    <source>
        <dbReference type="RuleBase" id="RU004514"/>
    </source>
</evidence>
<dbReference type="PANTHER" id="PTHR10146:SF14">
    <property type="entry name" value="PYRIDOXAL PHOSPHATE HOMEOSTASIS PROTEIN"/>
    <property type="match status" value="1"/>
</dbReference>
<dbReference type="Gene3D" id="3.20.20.10">
    <property type="entry name" value="Alanine racemase"/>
    <property type="match status" value="1"/>
</dbReference>
<dbReference type="PIRSF" id="PIRSF004848">
    <property type="entry name" value="YBL036c_PLPDEIII"/>
    <property type="match status" value="1"/>
</dbReference>
<organism evidence="6 7">
    <name type="scientific">Bugula neritina</name>
    <name type="common">Brown bryozoan</name>
    <name type="synonym">Sertularia neritina</name>
    <dbReference type="NCBI Taxonomy" id="10212"/>
    <lineage>
        <taxon>Eukaryota</taxon>
        <taxon>Metazoa</taxon>
        <taxon>Spiralia</taxon>
        <taxon>Lophotrochozoa</taxon>
        <taxon>Bryozoa</taxon>
        <taxon>Gymnolaemata</taxon>
        <taxon>Cheilostomatida</taxon>
        <taxon>Flustrina</taxon>
        <taxon>Buguloidea</taxon>
        <taxon>Bugulidae</taxon>
        <taxon>Bugula</taxon>
    </lineage>
</organism>
<reference evidence="6" key="1">
    <citation type="submission" date="2020-06" db="EMBL/GenBank/DDBJ databases">
        <title>Draft genome of Bugula neritina, a colonial animal packing powerful symbionts and potential medicines.</title>
        <authorList>
            <person name="Rayko M."/>
        </authorList>
    </citation>
    <scope>NUCLEOTIDE SEQUENCE [LARGE SCALE GENOMIC DNA]</scope>
    <source>
        <strain evidence="6">Kwan_BN1</strain>
    </source>
</reference>
<dbReference type="Proteomes" id="UP000593567">
    <property type="component" value="Unassembled WGS sequence"/>
</dbReference>
<dbReference type="OrthoDB" id="1915887at2759"/>
<dbReference type="InterPro" id="IPR011078">
    <property type="entry name" value="PyrdxlP_homeostasis"/>
</dbReference>
<accession>A0A7J7K3I5</accession>
<dbReference type="HAMAP" id="MF_02087">
    <property type="entry name" value="PLP_homeostasis"/>
    <property type="match status" value="1"/>
</dbReference>
<dbReference type="AlphaFoldDB" id="A0A7J7K3I5"/>
<feature type="modified residue" description="N6-(pyridoxal phosphate)lysine" evidence="2 3">
    <location>
        <position position="57"/>
    </location>
</feature>
<name>A0A7J7K3I5_BUGNE</name>
<dbReference type="SUPFAM" id="SSF51419">
    <property type="entry name" value="PLP-binding barrel"/>
    <property type="match status" value="1"/>
</dbReference>
<keyword evidence="1 2" id="KW-0663">Pyridoxal phosphate</keyword>
<proteinExistence type="inferred from homology"/>
<dbReference type="Pfam" id="PF01168">
    <property type="entry name" value="Ala_racemase_N"/>
    <property type="match status" value="1"/>
</dbReference>